<dbReference type="CDD" id="cd06171">
    <property type="entry name" value="Sigma70_r4"/>
    <property type="match status" value="1"/>
</dbReference>
<evidence type="ECO:0000256" key="5">
    <source>
        <dbReference type="ARBA" id="ARBA00023163"/>
    </source>
</evidence>
<dbReference type="InterPro" id="IPR007627">
    <property type="entry name" value="RNA_pol_sigma70_r2"/>
</dbReference>
<evidence type="ECO:0000259" key="7">
    <source>
        <dbReference type="Pfam" id="PF08281"/>
    </source>
</evidence>
<reference evidence="9 11" key="2">
    <citation type="submission" date="2018-02" db="EMBL/GenBank/DDBJ databases">
        <title>Genomic Encyclopedia of Archaeal and Bacterial Type Strains, Phase II (KMG-II): from individual species to whole genera.</title>
        <authorList>
            <person name="Goeker M."/>
        </authorList>
    </citation>
    <scope>NUCLEOTIDE SEQUENCE [LARGE SCALE GENOMIC DNA]</scope>
    <source>
        <strain evidence="9 11">DSM 21165</strain>
    </source>
</reference>
<feature type="domain" description="RNA polymerase sigma-70 region 2" evidence="6">
    <location>
        <begin position="16"/>
        <end position="75"/>
    </location>
</feature>
<dbReference type="OrthoDB" id="795989at2"/>
<dbReference type="PANTHER" id="PTHR43133:SF8">
    <property type="entry name" value="RNA POLYMERASE SIGMA FACTOR HI_1459-RELATED"/>
    <property type="match status" value="1"/>
</dbReference>
<proteinExistence type="inferred from homology"/>
<dbReference type="RefSeq" id="WP_042248963.1">
    <property type="nucleotide sequence ID" value="NZ_BBNS01000019.1"/>
</dbReference>
<dbReference type="Pfam" id="PF04542">
    <property type="entry name" value="Sigma70_r2"/>
    <property type="match status" value="1"/>
</dbReference>
<dbReference type="InterPro" id="IPR014284">
    <property type="entry name" value="RNA_pol_sigma-70_dom"/>
</dbReference>
<evidence type="ECO:0000259" key="6">
    <source>
        <dbReference type="Pfam" id="PF04542"/>
    </source>
</evidence>
<evidence type="ECO:0000256" key="3">
    <source>
        <dbReference type="ARBA" id="ARBA00023082"/>
    </source>
</evidence>
<evidence type="ECO:0000256" key="1">
    <source>
        <dbReference type="ARBA" id="ARBA00010641"/>
    </source>
</evidence>
<dbReference type="GO" id="GO:0016987">
    <property type="term" value="F:sigma factor activity"/>
    <property type="evidence" value="ECO:0007669"/>
    <property type="project" value="UniProtKB-KW"/>
</dbReference>
<dbReference type="Gene3D" id="1.10.10.10">
    <property type="entry name" value="Winged helix-like DNA-binding domain superfamily/Winged helix DNA-binding domain"/>
    <property type="match status" value="1"/>
</dbReference>
<dbReference type="InterPro" id="IPR013249">
    <property type="entry name" value="RNA_pol_sigma70_r4_t2"/>
</dbReference>
<sequence>MNKNDFKLKVFSLSERLYPMVARMLGNATSTEDAIQDIMMRLWDKRKHLEHHPNITGFVFLTARNYCIDVLRKNKSIVDDATPYLKVLKSGEDHKDVEWEELNTIIQNVLKALPEQQQEVFMMRDIDGYAFTEIAVAMAITVEHARVLLSRARKQIGIVLENTYSYERGDY</sequence>
<dbReference type="SUPFAM" id="SSF88946">
    <property type="entry name" value="Sigma2 domain of RNA polymerase sigma factors"/>
    <property type="match status" value="1"/>
</dbReference>
<dbReference type="InterPro" id="IPR013324">
    <property type="entry name" value="RNA_pol_sigma_r3/r4-like"/>
</dbReference>
<dbReference type="GO" id="GO:0003677">
    <property type="term" value="F:DNA binding"/>
    <property type="evidence" value="ECO:0007669"/>
    <property type="project" value="UniProtKB-KW"/>
</dbReference>
<gene>
    <name evidence="9" type="ORF">CLV33_102222</name>
    <name evidence="8" type="ORF">JCM19538_2929</name>
</gene>
<evidence type="ECO:0000313" key="9">
    <source>
        <dbReference type="EMBL" id="PQV50361.1"/>
    </source>
</evidence>
<dbReference type="Proteomes" id="UP000251545">
    <property type="component" value="Unassembled WGS sequence"/>
</dbReference>
<keyword evidence="5" id="KW-0804">Transcription</keyword>
<name>A0A098LN59_9FLAO</name>
<keyword evidence="4" id="KW-0238">DNA-binding</keyword>
<evidence type="ECO:0000313" key="8">
    <source>
        <dbReference type="EMBL" id="GAL88416.1"/>
    </source>
</evidence>
<evidence type="ECO:0000256" key="4">
    <source>
        <dbReference type="ARBA" id="ARBA00023125"/>
    </source>
</evidence>
<keyword evidence="3" id="KW-0731">Sigma factor</keyword>
<reference evidence="10" key="1">
    <citation type="journal article" date="2014" name="Genome Announc.">
        <title>Draft Genome Sequence of Marine Flavobacterium Jejuia pallidilutea Strain 11shimoA1 and Pigmentation Mutants.</title>
        <authorList>
            <person name="Takatani N."/>
            <person name="Nakanishi M."/>
            <person name="Meirelles P."/>
            <person name="Mino S."/>
            <person name="Suda W."/>
            <person name="Oshima K."/>
            <person name="Hattori M."/>
            <person name="Ohkuma M."/>
            <person name="Hosokawa M."/>
            <person name="Miyashita K."/>
            <person name="Thompson F.L."/>
            <person name="Niwa A."/>
            <person name="Sawabe T."/>
            <person name="Sawabe T."/>
        </authorList>
    </citation>
    <scope>NUCLEOTIDE SEQUENCE [LARGE SCALE GENOMIC DNA]</scope>
    <source>
        <strain evidence="10">JCM 19538</strain>
    </source>
</reference>
<feature type="domain" description="RNA polymerase sigma factor 70 region 4 type 2" evidence="7">
    <location>
        <begin position="105"/>
        <end position="156"/>
    </location>
</feature>
<dbReference type="InterPro" id="IPR013325">
    <property type="entry name" value="RNA_pol_sigma_r2"/>
</dbReference>
<evidence type="ECO:0000313" key="11">
    <source>
        <dbReference type="Proteomes" id="UP000251545"/>
    </source>
</evidence>
<protein>
    <submittedName>
        <fullName evidence="8">RNA polymerase ECF-type sigma factor</fullName>
    </submittedName>
    <submittedName>
        <fullName evidence="9">RNA polymerase sigma-70 factor (ECF subfamily)</fullName>
    </submittedName>
</protein>
<dbReference type="Pfam" id="PF08281">
    <property type="entry name" value="Sigma70_r4_2"/>
    <property type="match status" value="1"/>
</dbReference>
<dbReference type="AlphaFoldDB" id="A0A098LN59"/>
<dbReference type="InterPro" id="IPR036388">
    <property type="entry name" value="WH-like_DNA-bd_sf"/>
</dbReference>
<dbReference type="Gene3D" id="1.10.1740.10">
    <property type="match status" value="1"/>
</dbReference>
<evidence type="ECO:0000313" key="10">
    <source>
        <dbReference type="Proteomes" id="UP000030184"/>
    </source>
</evidence>
<keyword evidence="2" id="KW-0805">Transcription regulation</keyword>
<dbReference type="EMBL" id="BBNY01000003">
    <property type="protein sequence ID" value="GAL88416.1"/>
    <property type="molecule type" value="Genomic_DNA"/>
</dbReference>
<organism evidence="8 10">
    <name type="scientific">Jejuia pallidilutea</name>
    <dbReference type="NCBI Taxonomy" id="504487"/>
    <lineage>
        <taxon>Bacteria</taxon>
        <taxon>Pseudomonadati</taxon>
        <taxon>Bacteroidota</taxon>
        <taxon>Flavobacteriia</taxon>
        <taxon>Flavobacteriales</taxon>
        <taxon>Flavobacteriaceae</taxon>
        <taxon>Jejuia</taxon>
    </lineage>
</organism>
<comment type="similarity">
    <text evidence="1">Belongs to the sigma-70 factor family. ECF subfamily.</text>
</comment>
<dbReference type="NCBIfam" id="TIGR02937">
    <property type="entry name" value="sigma70-ECF"/>
    <property type="match status" value="1"/>
</dbReference>
<dbReference type="InterPro" id="IPR039425">
    <property type="entry name" value="RNA_pol_sigma-70-like"/>
</dbReference>
<dbReference type="Proteomes" id="UP000030184">
    <property type="component" value="Unassembled WGS sequence"/>
</dbReference>
<dbReference type="PANTHER" id="PTHR43133">
    <property type="entry name" value="RNA POLYMERASE ECF-TYPE SIGMA FACTO"/>
    <property type="match status" value="1"/>
</dbReference>
<dbReference type="GO" id="GO:0006352">
    <property type="term" value="P:DNA-templated transcription initiation"/>
    <property type="evidence" value="ECO:0007669"/>
    <property type="project" value="InterPro"/>
</dbReference>
<comment type="caution">
    <text evidence="8">The sequence shown here is derived from an EMBL/GenBank/DDBJ whole genome shotgun (WGS) entry which is preliminary data.</text>
</comment>
<accession>A0A098LN59</accession>
<evidence type="ECO:0000256" key="2">
    <source>
        <dbReference type="ARBA" id="ARBA00023015"/>
    </source>
</evidence>
<dbReference type="EMBL" id="PVEO01000002">
    <property type="protein sequence ID" value="PQV50361.1"/>
    <property type="molecule type" value="Genomic_DNA"/>
</dbReference>
<dbReference type="SUPFAM" id="SSF88659">
    <property type="entry name" value="Sigma3 and sigma4 domains of RNA polymerase sigma factors"/>
    <property type="match status" value="1"/>
</dbReference>
<keyword evidence="10" id="KW-1185">Reference proteome</keyword>